<dbReference type="InterPro" id="IPR023214">
    <property type="entry name" value="HAD_sf"/>
</dbReference>
<dbReference type="PANTHER" id="PTHR10000:SF8">
    <property type="entry name" value="HAD SUPERFAMILY HYDROLASE-LIKE, TYPE 3"/>
    <property type="match status" value="1"/>
</dbReference>
<keyword evidence="1" id="KW-0378">Hydrolase</keyword>
<dbReference type="Gene3D" id="3.30.1240.10">
    <property type="match status" value="1"/>
</dbReference>
<dbReference type="Gene3D" id="3.40.50.1000">
    <property type="entry name" value="HAD superfamily/HAD-like"/>
    <property type="match status" value="1"/>
</dbReference>
<dbReference type="InterPro" id="IPR036412">
    <property type="entry name" value="HAD-like_sf"/>
</dbReference>
<dbReference type="GO" id="GO:0000287">
    <property type="term" value="F:magnesium ion binding"/>
    <property type="evidence" value="ECO:0007669"/>
    <property type="project" value="TreeGrafter"/>
</dbReference>
<protein>
    <submittedName>
        <fullName evidence="1">Putative had superfamily hydrolase</fullName>
    </submittedName>
</protein>
<name>A0A1E1XGY1_9ACAR</name>
<dbReference type="SUPFAM" id="SSF56784">
    <property type="entry name" value="HAD-like"/>
    <property type="match status" value="1"/>
</dbReference>
<dbReference type="PANTHER" id="PTHR10000">
    <property type="entry name" value="PHOSPHOSERINE PHOSPHATASE"/>
    <property type="match status" value="1"/>
</dbReference>
<evidence type="ECO:0000313" key="1">
    <source>
        <dbReference type="EMBL" id="JAT98532.1"/>
    </source>
</evidence>
<sequence>MSTLSNFVPPSKPPKYFAIDVDGTFHAHDAAAFAKNLMAFRKLVESGKQPFFCTGRPLFSAIDVLDDLYTDGVYRGYPGVYQNGAVVFNERAELISKTLFSESFVRNLCDAVEAHGLQDIVVFFSDTDAYSLVPKSHCWDRLVKIWNLNAELKVASVDEILKAGVVQVMTSQLPSLKAHLSGVEGVDYIVKCGACGIGDINPPGTTKAVGLRTLLGQYNTDPMDCCYIGDGSNDIEAMQQADWSFAVGNASDDVKSKAKYVVEETYNQAAFAKVVSLVYGIDV</sequence>
<reference evidence="1" key="1">
    <citation type="journal article" date="2017" name="Front. Cell. Infect. Microbiol.">
        <title>The Distinct Transcriptional Response of the Midgut of Amblyomma sculptum and Amblyomma aureolatum Ticks to Rickettsia rickettsii Correlates to Their Differences in Susceptibility to Infection.</title>
        <authorList>
            <person name="Martins L.A."/>
            <person name="Galletti M.F.B.M."/>
            <person name="Ribeiro J.M."/>
            <person name="Fujita A."/>
            <person name="Costa F.B."/>
            <person name="Labruna M.B."/>
            <person name="Daffre S."/>
            <person name="Fogaca A.C."/>
        </authorList>
    </citation>
    <scope>NUCLEOTIDE SEQUENCE</scope>
</reference>
<dbReference type="AlphaFoldDB" id="A0A1E1XGY1"/>
<dbReference type="GO" id="GO:0005829">
    <property type="term" value="C:cytosol"/>
    <property type="evidence" value="ECO:0007669"/>
    <property type="project" value="TreeGrafter"/>
</dbReference>
<dbReference type="Pfam" id="PF08282">
    <property type="entry name" value="Hydrolase_3"/>
    <property type="match status" value="1"/>
</dbReference>
<dbReference type="GO" id="GO:0016791">
    <property type="term" value="F:phosphatase activity"/>
    <property type="evidence" value="ECO:0007669"/>
    <property type="project" value="TreeGrafter"/>
</dbReference>
<dbReference type="EMBL" id="GFAC01000656">
    <property type="protein sequence ID" value="JAT98532.1"/>
    <property type="molecule type" value="mRNA"/>
</dbReference>
<accession>A0A1E1XGY1</accession>
<organism evidence="1">
    <name type="scientific">Amblyomma aureolatum</name>
    <dbReference type="NCBI Taxonomy" id="187763"/>
    <lineage>
        <taxon>Eukaryota</taxon>
        <taxon>Metazoa</taxon>
        <taxon>Ecdysozoa</taxon>
        <taxon>Arthropoda</taxon>
        <taxon>Chelicerata</taxon>
        <taxon>Arachnida</taxon>
        <taxon>Acari</taxon>
        <taxon>Parasitiformes</taxon>
        <taxon>Ixodida</taxon>
        <taxon>Ixodoidea</taxon>
        <taxon>Ixodidae</taxon>
        <taxon>Amblyomminae</taxon>
        <taxon>Amblyomma</taxon>
    </lineage>
</organism>
<proteinExistence type="evidence at transcript level"/>